<organism evidence="2 3">
    <name type="scientific">Granulicella sibirica</name>
    <dbReference type="NCBI Taxonomy" id="2479048"/>
    <lineage>
        <taxon>Bacteria</taxon>
        <taxon>Pseudomonadati</taxon>
        <taxon>Acidobacteriota</taxon>
        <taxon>Terriglobia</taxon>
        <taxon>Terriglobales</taxon>
        <taxon>Acidobacteriaceae</taxon>
        <taxon>Granulicella</taxon>
    </lineage>
</organism>
<evidence type="ECO:0000313" key="2">
    <source>
        <dbReference type="EMBL" id="RXH57706.1"/>
    </source>
</evidence>
<dbReference type="RefSeq" id="WP_128911836.1">
    <property type="nucleotide sequence ID" value="NZ_RDSM01000001.1"/>
</dbReference>
<dbReference type="InterPro" id="IPR025250">
    <property type="entry name" value="DUF4199"/>
</dbReference>
<keyword evidence="1" id="KW-1133">Transmembrane helix</keyword>
<dbReference type="OrthoDB" id="6384283at2"/>
<dbReference type="Pfam" id="PF13858">
    <property type="entry name" value="DUF4199"/>
    <property type="match status" value="1"/>
</dbReference>
<name>A0A4Q0T7N6_9BACT</name>
<reference evidence="2 3" key="1">
    <citation type="submission" date="2018-11" db="EMBL/GenBank/DDBJ databases">
        <authorList>
            <person name="Mardanov A.V."/>
            <person name="Ravin N.V."/>
            <person name="Dedysh S.N."/>
        </authorList>
    </citation>
    <scope>NUCLEOTIDE SEQUENCE [LARGE SCALE GENOMIC DNA]</scope>
    <source>
        <strain evidence="2 3">AF10</strain>
    </source>
</reference>
<dbReference type="EMBL" id="RDSM01000001">
    <property type="protein sequence ID" value="RXH57706.1"/>
    <property type="molecule type" value="Genomic_DNA"/>
</dbReference>
<feature type="transmembrane region" description="Helical" evidence="1">
    <location>
        <begin position="144"/>
        <end position="166"/>
    </location>
</feature>
<dbReference type="Proteomes" id="UP000289437">
    <property type="component" value="Unassembled WGS sequence"/>
</dbReference>
<keyword evidence="3" id="KW-1185">Reference proteome</keyword>
<gene>
    <name evidence="2" type="ORF">GRAN_1016</name>
</gene>
<protein>
    <recommendedName>
        <fullName evidence="4">DUF4199 domain-containing protein</fullName>
    </recommendedName>
</protein>
<evidence type="ECO:0000313" key="3">
    <source>
        <dbReference type="Proteomes" id="UP000289437"/>
    </source>
</evidence>
<accession>A0A4Q0T7N6</accession>
<sequence length="187" mass="20297">MKKTVLTFGLISGVMISVLMGTSLIFASKLGSAHSMVLGYTNMVASFLLVYFGVRSYRDNTPGGQISFGRAFACGILITLICSVFYVGMWEILYFNFMPHFMDSYFAAQIHMVQSSGLDPTAAAAKVAAIQRSQQLYQNPFVNMAYTFMEPLPVGLIITLISAAILRRKGAAEPSAAMMTTNQEAGA</sequence>
<evidence type="ECO:0000256" key="1">
    <source>
        <dbReference type="SAM" id="Phobius"/>
    </source>
</evidence>
<keyword evidence="1" id="KW-0472">Membrane</keyword>
<keyword evidence="1" id="KW-0812">Transmembrane</keyword>
<reference evidence="3" key="2">
    <citation type="submission" date="2019-02" db="EMBL/GenBank/DDBJ databases">
        <title>Granulicella sibirica sp. nov., a psychrotolerant acidobacterium isolated from an organic soil layer in forested tundra, West Siberia.</title>
        <authorList>
            <person name="Oshkin I.Y."/>
            <person name="Kulichevskaya I.S."/>
            <person name="Rijpstra W.I.C."/>
            <person name="Sinninghe Damste J.S."/>
            <person name="Rakitin A.L."/>
            <person name="Ravin N.V."/>
            <person name="Dedysh S.N."/>
        </authorList>
    </citation>
    <scope>NUCLEOTIDE SEQUENCE [LARGE SCALE GENOMIC DNA]</scope>
    <source>
        <strain evidence="3">AF10</strain>
    </source>
</reference>
<comment type="caution">
    <text evidence="2">The sequence shown here is derived from an EMBL/GenBank/DDBJ whole genome shotgun (WGS) entry which is preliminary data.</text>
</comment>
<evidence type="ECO:0008006" key="4">
    <source>
        <dbReference type="Google" id="ProtNLM"/>
    </source>
</evidence>
<feature type="transmembrane region" description="Helical" evidence="1">
    <location>
        <begin position="66"/>
        <end position="89"/>
    </location>
</feature>
<dbReference type="AlphaFoldDB" id="A0A4Q0T7N6"/>
<proteinExistence type="predicted"/>
<feature type="transmembrane region" description="Helical" evidence="1">
    <location>
        <begin position="37"/>
        <end position="54"/>
    </location>
</feature>